<comment type="similarity">
    <text evidence="2">Belongs to the UPF0057 (PMP3) family.</text>
</comment>
<dbReference type="EMBL" id="BTGD01000013">
    <property type="protein sequence ID" value="GMM57604.1"/>
    <property type="molecule type" value="Genomic_DNA"/>
</dbReference>
<dbReference type="Pfam" id="PF01679">
    <property type="entry name" value="Pmp3"/>
    <property type="match status" value="1"/>
</dbReference>
<protein>
    <submittedName>
        <fullName evidence="8">Sna3 protein</fullName>
    </submittedName>
</protein>
<dbReference type="AlphaFoldDB" id="A0AAV5S4H3"/>
<feature type="compositionally biased region" description="Basic and acidic residues" evidence="6">
    <location>
        <begin position="114"/>
        <end position="138"/>
    </location>
</feature>
<evidence type="ECO:0000256" key="5">
    <source>
        <dbReference type="ARBA" id="ARBA00023136"/>
    </source>
</evidence>
<organism evidence="8 9">
    <name type="scientific">Maudiozyma humilis</name>
    <name type="common">Sour dough yeast</name>
    <name type="synonym">Kazachstania humilis</name>
    <dbReference type="NCBI Taxonomy" id="51915"/>
    <lineage>
        <taxon>Eukaryota</taxon>
        <taxon>Fungi</taxon>
        <taxon>Dikarya</taxon>
        <taxon>Ascomycota</taxon>
        <taxon>Saccharomycotina</taxon>
        <taxon>Saccharomycetes</taxon>
        <taxon>Saccharomycetales</taxon>
        <taxon>Saccharomycetaceae</taxon>
        <taxon>Maudiozyma</taxon>
    </lineage>
</organism>
<evidence type="ECO:0000313" key="8">
    <source>
        <dbReference type="EMBL" id="GMM57604.1"/>
    </source>
</evidence>
<accession>A0AAV5S4H3</accession>
<keyword evidence="4 7" id="KW-1133">Transmembrane helix</keyword>
<feature type="compositionally biased region" description="Basic and acidic residues" evidence="6">
    <location>
        <begin position="64"/>
        <end position="81"/>
    </location>
</feature>
<feature type="region of interest" description="Disordered" evidence="6">
    <location>
        <begin position="64"/>
        <end position="138"/>
    </location>
</feature>
<keyword evidence="5 7" id="KW-0472">Membrane</keyword>
<gene>
    <name evidence="8" type="ORF">DAKH74_042200</name>
</gene>
<proteinExistence type="inferred from homology"/>
<dbReference type="PANTHER" id="PTHR21659">
    <property type="entry name" value="HYDROPHOBIC PROTEIN RCI2 LOW TEMPERATURE AND SALT RESPONSIVE PROTEIN LTI6 -RELATED"/>
    <property type="match status" value="1"/>
</dbReference>
<reference evidence="8 9" key="1">
    <citation type="journal article" date="2023" name="Elife">
        <title>Identification of key yeast species and microbe-microbe interactions impacting larval growth of Drosophila in the wild.</title>
        <authorList>
            <person name="Mure A."/>
            <person name="Sugiura Y."/>
            <person name="Maeda R."/>
            <person name="Honda K."/>
            <person name="Sakurai N."/>
            <person name="Takahashi Y."/>
            <person name="Watada M."/>
            <person name="Katoh T."/>
            <person name="Gotoh A."/>
            <person name="Gotoh Y."/>
            <person name="Taniguchi I."/>
            <person name="Nakamura K."/>
            <person name="Hayashi T."/>
            <person name="Katayama T."/>
            <person name="Uemura T."/>
            <person name="Hattori Y."/>
        </authorList>
    </citation>
    <scope>NUCLEOTIDE SEQUENCE [LARGE SCALE GENOMIC DNA]</scope>
    <source>
        <strain evidence="8 9">KH-74</strain>
    </source>
</reference>
<evidence type="ECO:0000313" key="9">
    <source>
        <dbReference type="Proteomes" id="UP001377567"/>
    </source>
</evidence>
<evidence type="ECO:0000256" key="4">
    <source>
        <dbReference type="ARBA" id="ARBA00022989"/>
    </source>
</evidence>
<dbReference type="InterPro" id="IPR000612">
    <property type="entry name" value="PMP3"/>
</dbReference>
<evidence type="ECO:0000256" key="6">
    <source>
        <dbReference type="SAM" id="MobiDB-lite"/>
    </source>
</evidence>
<comment type="subcellular location">
    <subcellularLocation>
        <location evidence="1">Membrane</location>
    </subcellularLocation>
</comment>
<name>A0AAV5S4H3_MAUHU</name>
<feature type="transmembrane region" description="Helical" evidence="7">
    <location>
        <begin position="39"/>
        <end position="61"/>
    </location>
</feature>
<evidence type="ECO:0000256" key="2">
    <source>
        <dbReference type="ARBA" id="ARBA00009530"/>
    </source>
</evidence>
<sequence>MSTARYSINKDDLLLVILAVFVPPVPVIIRRGLCNKDTLLNLLLFMVLFFPATIHSFYVIYETSKERDGERERGSTQEDRVPLTNGDFSRDLEAGRADAGAEESAETETSADLPRYDEVASSTLRDDFRGAGDNKQQH</sequence>
<feature type="transmembrane region" description="Helical" evidence="7">
    <location>
        <begin position="12"/>
        <end position="33"/>
    </location>
</feature>
<evidence type="ECO:0000256" key="1">
    <source>
        <dbReference type="ARBA" id="ARBA00004370"/>
    </source>
</evidence>
<evidence type="ECO:0000256" key="3">
    <source>
        <dbReference type="ARBA" id="ARBA00022692"/>
    </source>
</evidence>
<comment type="caution">
    <text evidence="8">The sequence shown here is derived from an EMBL/GenBank/DDBJ whole genome shotgun (WGS) entry which is preliminary data.</text>
</comment>
<dbReference type="Proteomes" id="UP001377567">
    <property type="component" value="Unassembled WGS sequence"/>
</dbReference>
<dbReference type="GO" id="GO:0016020">
    <property type="term" value="C:membrane"/>
    <property type="evidence" value="ECO:0007669"/>
    <property type="project" value="UniProtKB-SubCell"/>
</dbReference>
<keyword evidence="3 7" id="KW-0812">Transmembrane</keyword>
<dbReference type="PANTHER" id="PTHR21659:SF112">
    <property type="entry name" value="PROTEIN SNA2-RELATED"/>
    <property type="match status" value="1"/>
</dbReference>
<keyword evidence="9" id="KW-1185">Reference proteome</keyword>
<evidence type="ECO:0000256" key="7">
    <source>
        <dbReference type="SAM" id="Phobius"/>
    </source>
</evidence>